<dbReference type="Gene3D" id="1.10.510.10">
    <property type="entry name" value="Transferase(Phosphotransferase) domain 1"/>
    <property type="match status" value="1"/>
</dbReference>
<accession>A0A5E4G6T1</accession>
<keyword evidence="14" id="KW-0472">Membrane</keyword>
<dbReference type="FunFam" id="1.10.510.10:FF:001023">
    <property type="entry name" value="Os07g0541700 protein"/>
    <property type="match status" value="1"/>
</dbReference>
<dbReference type="Pfam" id="PF01453">
    <property type="entry name" value="B_lectin"/>
    <property type="match status" value="1"/>
</dbReference>
<dbReference type="InterPro" id="IPR000719">
    <property type="entry name" value="Prot_kinase_dom"/>
</dbReference>
<feature type="domain" description="Protein kinase" evidence="16">
    <location>
        <begin position="392"/>
        <end position="653"/>
    </location>
</feature>
<evidence type="ECO:0000256" key="6">
    <source>
        <dbReference type="ARBA" id="ARBA00022729"/>
    </source>
</evidence>
<dbReference type="EMBL" id="CABIKO010000388">
    <property type="protein sequence ID" value="VVA35436.1"/>
    <property type="molecule type" value="Genomic_DNA"/>
</dbReference>
<reference evidence="19" key="1">
    <citation type="journal article" date="2020" name="Plant J.">
        <title>Transposons played a major role in the diversification between the closely related almond and peach genomes: results from the almond genome sequence.</title>
        <authorList>
            <person name="Alioto T."/>
            <person name="Alexiou K.G."/>
            <person name="Bardil A."/>
            <person name="Barteri F."/>
            <person name="Castanera R."/>
            <person name="Cruz F."/>
            <person name="Dhingra A."/>
            <person name="Duval H."/>
            <person name="Fernandez I Marti A."/>
            <person name="Frias L."/>
            <person name="Galan B."/>
            <person name="Garcia J.L."/>
            <person name="Howad W."/>
            <person name="Gomez-Garrido J."/>
            <person name="Gut M."/>
            <person name="Julca I."/>
            <person name="Morata J."/>
            <person name="Puigdomenech P."/>
            <person name="Ribeca P."/>
            <person name="Rubio Cabetas M.J."/>
            <person name="Vlasova A."/>
            <person name="Wirthensohn M."/>
            <person name="Garcia-Mas J."/>
            <person name="Gabaldon T."/>
            <person name="Casacuberta J.M."/>
            <person name="Arus P."/>
        </authorList>
    </citation>
    <scope>NUCLEOTIDE SEQUENCE [LARGE SCALE GENOMIC DNA]</scope>
    <source>
        <strain evidence="19">cv. Texas</strain>
    </source>
</reference>
<keyword evidence="6 15" id="KW-0732">Signal</keyword>
<gene>
    <name evidence="18" type="ORF">ALMOND_2B035933</name>
</gene>
<name>A0A5E4G6T1_PRUDU</name>
<evidence type="ECO:0000256" key="12">
    <source>
        <dbReference type="ARBA" id="ARBA00047899"/>
    </source>
</evidence>
<evidence type="ECO:0000256" key="10">
    <source>
        <dbReference type="ARBA" id="ARBA00023157"/>
    </source>
</evidence>
<feature type="signal peptide" evidence="15">
    <location>
        <begin position="1"/>
        <end position="31"/>
    </location>
</feature>
<keyword evidence="4" id="KW-0723">Serine/threonine-protein kinase</keyword>
<keyword evidence="9" id="KW-0067">ATP-binding</keyword>
<keyword evidence="14" id="KW-0812">Transmembrane</keyword>
<proteinExistence type="predicted"/>
<evidence type="ECO:0000256" key="9">
    <source>
        <dbReference type="ARBA" id="ARBA00022840"/>
    </source>
</evidence>
<evidence type="ECO:0000259" key="16">
    <source>
        <dbReference type="PROSITE" id="PS50011"/>
    </source>
</evidence>
<evidence type="ECO:0000256" key="11">
    <source>
        <dbReference type="ARBA" id="ARBA00023180"/>
    </source>
</evidence>
<sequence>MPPLSLSLTIFNCQHTNLLFLLFTISVAVDSISPLQSILDNTTLVSSDGSFELGFFSPERDVKDGNTGTYLWQSFDYPSDTLLPGMKLGWDLRTGLKRSLSARKNSEDLSPGYFTFGIEMGHDTYPEAYIWKGTAKYYRSGPWNGLRFSGAPELRPNPLYCFDFVYNDEDVYYMYNLQNKSVISRLVLNQTTSTHDCFTWIEADQTWRAYSSVPIDLCDNYGLCGANGNCIIGCVHNKPLSCQERYKDGFVKFNGLKLPEAIHSWVSKSMNLKECKTKCLKNCSCMAYTSSDIRGGGTGCAIWFGDLIDVRQFTAAGQDLYIRMPASELVAIAVSVAIVLSGVLLVGYFLHRSRRKLKEIGKTNQNNEGKPKEDLELPLFDLTIVIGATNNFSSNNKLGEGGFGPVYRGTLHGQEIAVKRLARSSGQGLNEFKNEVILIAKLEHRNLVKLLGCCVQGEEKMLIYEYMPNGSLDSFIFDQVRGGLLLDWPKRFHLICGIARGLLCLHQDSRLRIIHRDLKASNVLLDNEMNPKFSDFGLARTLIGGDQTAVTWHLDGLFSVKSDVFSFGILVLEVISGRKNKGLYHPNHSHSLIGHAWRLWNQGRPLELIDTCLESSCTLSEVFCCIHVSLLCMQHHPEDRPSMSSVVIMLGSIGSAQTT</sequence>
<dbReference type="InterPro" id="IPR011009">
    <property type="entry name" value="Kinase-like_dom_sf"/>
</dbReference>
<keyword evidence="10" id="KW-1015">Disulfide bond</keyword>
<dbReference type="PANTHER" id="PTHR27002:SF900">
    <property type="entry name" value="S-LOCUS LECTIN KINASE FAMILY PROTEIN"/>
    <property type="match status" value="1"/>
</dbReference>
<keyword evidence="11" id="KW-0325">Glycoprotein</keyword>
<evidence type="ECO:0000256" key="14">
    <source>
        <dbReference type="SAM" id="Phobius"/>
    </source>
</evidence>
<dbReference type="InterPro" id="IPR000858">
    <property type="entry name" value="S_locus_glycoprot_dom"/>
</dbReference>
<dbReference type="InterPro" id="IPR001480">
    <property type="entry name" value="Bulb-type_lectin_dom"/>
</dbReference>
<evidence type="ECO:0000256" key="5">
    <source>
        <dbReference type="ARBA" id="ARBA00022679"/>
    </source>
</evidence>
<dbReference type="AlphaFoldDB" id="A0A5E4G6T1"/>
<comment type="catalytic activity">
    <reaction evidence="12">
        <text>L-threonyl-[protein] + ATP = O-phospho-L-threonyl-[protein] + ADP + H(+)</text>
        <dbReference type="Rhea" id="RHEA:46608"/>
        <dbReference type="Rhea" id="RHEA-COMP:11060"/>
        <dbReference type="Rhea" id="RHEA-COMP:11605"/>
        <dbReference type="ChEBI" id="CHEBI:15378"/>
        <dbReference type="ChEBI" id="CHEBI:30013"/>
        <dbReference type="ChEBI" id="CHEBI:30616"/>
        <dbReference type="ChEBI" id="CHEBI:61977"/>
        <dbReference type="ChEBI" id="CHEBI:456216"/>
        <dbReference type="EC" id="2.7.11.1"/>
    </reaction>
</comment>
<dbReference type="SUPFAM" id="SSF56112">
    <property type="entry name" value="Protein kinase-like (PK-like)"/>
    <property type="match status" value="1"/>
</dbReference>
<evidence type="ECO:0000256" key="4">
    <source>
        <dbReference type="ARBA" id="ARBA00022527"/>
    </source>
</evidence>
<dbReference type="GO" id="GO:0004674">
    <property type="term" value="F:protein serine/threonine kinase activity"/>
    <property type="evidence" value="ECO:0007669"/>
    <property type="project" value="UniProtKB-KW"/>
</dbReference>
<dbReference type="PROSITE" id="PS50011">
    <property type="entry name" value="PROTEIN_KINASE_DOM"/>
    <property type="match status" value="1"/>
</dbReference>
<dbReference type="GO" id="GO:0005524">
    <property type="term" value="F:ATP binding"/>
    <property type="evidence" value="ECO:0007669"/>
    <property type="project" value="UniProtKB-KW"/>
</dbReference>
<dbReference type="Pfam" id="PF08276">
    <property type="entry name" value="PAN_2"/>
    <property type="match status" value="1"/>
</dbReference>
<feature type="transmembrane region" description="Helical" evidence="14">
    <location>
        <begin position="329"/>
        <end position="350"/>
    </location>
</feature>
<dbReference type="InterPro" id="IPR008271">
    <property type="entry name" value="Ser/Thr_kinase_AS"/>
</dbReference>
<keyword evidence="8" id="KW-0418">Kinase</keyword>
<dbReference type="Gramene" id="VVA35436">
    <property type="protein sequence ID" value="VVA35436"/>
    <property type="gene ID" value="Prudul26B035933"/>
</dbReference>
<evidence type="ECO:0000259" key="17">
    <source>
        <dbReference type="PROSITE" id="PS50948"/>
    </source>
</evidence>
<evidence type="ECO:0000256" key="1">
    <source>
        <dbReference type="ARBA" id="ARBA00004251"/>
    </source>
</evidence>
<keyword evidence="5" id="KW-0808">Transferase</keyword>
<evidence type="ECO:0000256" key="2">
    <source>
        <dbReference type="ARBA" id="ARBA00012513"/>
    </source>
</evidence>
<evidence type="ECO:0000256" key="15">
    <source>
        <dbReference type="SAM" id="SignalP"/>
    </source>
</evidence>
<keyword evidence="14" id="KW-1133">Transmembrane helix</keyword>
<evidence type="ECO:0000256" key="13">
    <source>
        <dbReference type="ARBA" id="ARBA00048679"/>
    </source>
</evidence>
<comment type="subcellular location">
    <subcellularLocation>
        <location evidence="1">Cell membrane</location>
        <topology evidence="1">Single-pass type I membrane protein</topology>
    </subcellularLocation>
</comment>
<keyword evidence="7" id="KW-0547">Nucleotide-binding</keyword>
<protein>
    <recommendedName>
        <fullName evidence="2">non-specific serine/threonine protein kinase</fullName>
        <ecNumber evidence="2">2.7.11.1</ecNumber>
    </recommendedName>
</protein>
<dbReference type="SMART" id="SM00220">
    <property type="entry name" value="S_TKc"/>
    <property type="match status" value="1"/>
</dbReference>
<dbReference type="PROSITE" id="PS00108">
    <property type="entry name" value="PROTEIN_KINASE_ST"/>
    <property type="match status" value="1"/>
</dbReference>
<dbReference type="GO" id="GO:0048544">
    <property type="term" value="P:recognition of pollen"/>
    <property type="evidence" value="ECO:0007669"/>
    <property type="project" value="InterPro"/>
</dbReference>
<keyword evidence="3" id="KW-1003">Cell membrane</keyword>
<dbReference type="SUPFAM" id="SSF51110">
    <property type="entry name" value="alpha-D-mannose-specific plant lectins"/>
    <property type="match status" value="2"/>
</dbReference>
<dbReference type="PANTHER" id="PTHR27002">
    <property type="entry name" value="RECEPTOR-LIKE SERINE/THREONINE-PROTEIN KINASE SD1-8"/>
    <property type="match status" value="1"/>
</dbReference>
<dbReference type="InterPro" id="IPR001245">
    <property type="entry name" value="Ser-Thr/Tyr_kinase_cat_dom"/>
</dbReference>
<evidence type="ECO:0000313" key="18">
    <source>
        <dbReference type="EMBL" id="VVA35436.1"/>
    </source>
</evidence>
<dbReference type="SMART" id="SM00473">
    <property type="entry name" value="PAN_AP"/>
    <property type="match status" value="1"/>
</dbReference>
<dbReference type="PROSITE" id="PS50948">
    <property type="entry name" value="PAN"/>
    <property type="match status" value="1"/>
</dbReference>
<dbReference type="Pfam" id="PF00954">
    <property type="entry name" value="S_locus_glycop"/>
    <property type="match status" value="1"/>
</dbReference>
<evidence type="ECO:0000256" key="7">
    <source>
        <dbReference type="ARBA" id="ARBA00022741"/>
    </source>
</evidence>
<dbReference type="InterPro" id="IPR003609">
    <property type="entry name" value="Pan_app"/>
</dbReference>
<evidence type="ECO:0000256" key="8">
    <source>
        <dbReference type="ARBA" id="ARBA00022777"/>
    </source>
</evidence>
<dbReference type="FunFam" id="3.30.200.20:FF:000195">
    <property type="entry name" value="G-type lectin S-receptor-like serine/threonine-protein kinase"/>
    <property type="match status" value="1"/>
</dbReference>
<feature type="domain" description="Apple" evidence="17">
    <location>
        <begin position="242"/>
        <end position="326"/>
    </location>
</feature>
<dbReference type="GO" id="GO:0005886">
    <property type="term" value="C:plasma membrane"/>
    <property type="evidence" value="ECO:0007669"/>
    <property type="project" value="UniProtKB-SubCell"/>
</dbReference>
<evidence type="ECO:0000313" key="19">
    <source>
        <dbReference type="Proteomes" id="UP000327085"/>
    </source>
</evidence>
<dbReference type="CDD" id="cd01098">
    <property type="entry name" value="PAN_AP_plant"/>
    <property type="match status" value="1"/>
</dbReference>
<dbReference type="InterPro" id="IPR036426">
    <property type="entry name" value="Bulb-type_lectin_dom_sf"/>
</dbReference>
<organism evidence="18 19">
    <name type="scientific">Prunus dulcis</name>
    <name type="common">Almond</name>
    <name type="synonym">Amygdalus dulcis</name>
    <dbReference type="NCBI Taxonomy" id="3755"/>
    <lineage>
        <taxon>Eukaryota</taxon>
        <taxon>Viridiplantae</taxon>
        <taxon>Streptophyta</taxon>
        <taxon>Embryophyta</taxon>
        <taxon>Tracheophyta</taxon>
        <taxon>Spermatophyta</taxon>
        <taxon>Magnoliopsida</taxon>
        <taxon>eudicotyledons</taxon>
        <taxon>Gunneridae</taxon>
        <taxon>Pentapetalae</taxon>
        <taxon>rosids</taxon>
        <taxon>fabids</taxon>
        <taxon>Rosales</taxon>
        <taxon>Rosaceae</taxon>
        <taxon>Amygdaloideae</taxon>
        <taxon>Amygdaleae</taxon>
        <taxon>Prunus</taxon>
    </lineage>
</organism>
<comment type="catalytic activity">
    <reaction evidence="13">
        <text>L-seryl-[protein] + ATP = O-phospho-L-seryl-[protein] + ADP + H(+)</text>
        <dbReference type="Rhea" id="RHEA:17989"/>
        <dbReference type="Rhea" id="RHEA-COMP:9863"/>
        <dbReference type="Rhea" id="RHEA-COMP:11604"/>
        <dbReference type="ChEBI" id="CHEBI:15378"/>
        <dbReference type="ChEBI" id="CHEBI:29999"/>
        <dbReference type="ChEBI" id="CHEBI:30616"/>
        <dbReference type="ChEBI" id="CHEBI:83421"/>
        <dbReference type="ChEBI" id="CHEBI:456216"/>
        <dbReference type="EC" id="2.7.11.1"/>
    </reaction>
</comment>
<dbReference type="EC" id="2.7.11.1" evidence="2"/>
<dbReference type="Gene3D" id="3.30.200.20">
    <property type="entry name" value="Phosphorylase Kinase, domain 1"/>
    <property type="match status" value="1"/>
</dbReference>
<evidence type="ECO:0000256" key="3">
    <source>
        <dbReference type="ARBA" id="ARBA00022475"/>
    </source>
</evidence>
<dbReference type="Proteomes" id="UP000327085">
    <property type="component" value="Chromosome 4"/>
</dbReference>
<feature type="chain" id="PRO_5023151463" description="non-specific serine/threonine protein kinase" evidence="15">
    <location>
        <begin position="32"/>
        <end position="659"/>
    </location>
</feature>
<dbReference type="Pfam" id="PF07714">
    <property type="entry name" value="PK_Tyr_Ser-Thr"/>
    <property type="match status" value="1"/>
</dbReference>